<keyword evidence="3" id="KW-1185">Reference proteome</keyword>
<dbReference type="InterPro" id="IPR013187">
    <property type="entry name" value="F-box-assoc_dom_typ3"/>
</dbReference>
<dbReference type="PANTHER" id="PTHR31672">
    <property type="entry name" value="BNACNNG10540D PROTEIN"/>
    <property type="match status" value="1"/>
</dbReference>
<dbReference type="Proteomes" id="UP001415857">
    <property type="component" value="Unassembled WGS sequence"/>
</dbReference>
<comment type="caution">
    <text evidence="2">The sequence shown here is derived from an EMBL/GenBank/DDBJ whole genome shotgun (WGS) entry which is preliminary data.</text>
</comment>
<dbReference type="SUPFAM" id="SSF81383">
    <property type="entry name" value="F-box domain"/>
    <property type="match status" value="1"/>
</dbReference>
<dbReference type="InterPro" id="IPR050796">
    <property type="entry name" value="SCF_F-box_component"/>
</dbReference>
<name>A0AAP0R4B3_LIQFO</name>
<dbReference type="AlphaFoldDB" id="A0AAP0R4B3"/>
<dbReference type="InterPro" id="IPR011043">
    <property type="entry name" value="Gal_Oxase/kelch_b-propeller"/>
</dbReference>
<evidence type="ECO:0000259" key="1">
    <source>
        <dbReference type="PROSITE" id="PS50181"/>
    </source>
</evidence>
<proteinExistence type="predicted"/>
<dbReference type="SUPFAM" id="SSF50965">
    <property type="entry name" value="Galactose oxidase, central domain"/>
    <property type="match status" value="1"/>
</dbReference>
<dbReference type="NCBIfam" id="TIGR01640">
    <property type="entry name" value="F_box_assoc_1"/>
    <property type="match status" value="1"/>
</dbReference>
<evidence type="ECO:0000313" key="3">
    <source>
        <dbReference type="Proteomes" id="UP001415857"/>
    </source>
</evidence>
<organism evidence="2 3">
    <name type="scientific">Liquidambar formosana</name>
    <name type="common">Formosan gum</name>
    <dbReference type="NCBI Taxonomy" id="63359"/>
    <lineage>
        <taxon>Eukaryota</taxon>
        <taxon>Viridiplantae</taxon>
        <taxon>Streptophyta</taxon>
        <taxon>Embryophyta</taxon>
        <taxon>Tracheophyta</taxon>
        <taxon>Spermatophyta</taxon>
        <taxon>Magnoliopsida</taxon>
        <taxon>eudicotyledons</taxon>
        <taxon>Gunneridae</taxon>
        <taxon>Pentapetalae</taxon>
        <taxon>Saxifragales</taxon>
        <taxon>Altingiaceae</taxon>
        <taxon>Liquidambar</taxon>
    </lineage>
</organism>
<gene>
    <name evidence="2" type="ORF">L1049_010428</name>
</gene>
<reference evidence="2 3" key="1">
    <citation type="journal article" date="2024" name="Plant J.">
        <title>Genome sequences and population genomics reveal climatic adaptation and genomic divergence between two closely related sweetgum species.</title>
        <authorList>
            <person name="Xu W.Q."/>
            <person name="Ren C.Q."/>
            <person name="Zhang X.Y."/>
            <person name="Comes H.P."/>
            <person name="Liu X.H."/>
            <person name="Li Y.G."/>
            <person name="Kettle C.J."/>
            <person name="Jalonen R."/>
            <person name="Gaisberger H."/>
            <person name="Ma Y.Z."/>
            <person name="Qiu Y.X."/>
        </authorList>
    </citation>
    <scope>NUCLEOTIDE SEQUENCE [LARGE SCALE GENOMIC DNA]</scope>
    <source>
        <strain evidence="2">Hangzhou</strain>
    </source>
</reference>
<dbReference type="Pfam" id="PF08268">
    <property type="entry name" value="FBA_3"/>
    <property type="match status" value="1"/>
</dbReference>
<dbReference type="PANTHER" id="PTHR31672:SF13">
    <property type="entry name" value="F-BOX PROTEIN CPR30-LIKE"/>
    <property type="match status" value="1"/>
</dbReference>
<feature type="domain" description="F-box" evidence="1">
    <location>
        <begin position="1"/>
        <end position="43"/>
    </location>
</feature>
<dbReference type="InterPro" id="IPR017451">
    <property type="entry name" value="F-box-assoc_interact_dom"/>
</dbReference>
<sequence length="412" mass="47201">MSTLPSDVIMDILSRLPVKTLLRFKSASKPWRDLIDCPYFIKAHLKRSMDRGDYNLSLSPKYFETVPDNAVPIKAQQHSRTGALGSCNGLLCLLDGGEEDNIALWNPSTRKLQTLPFTPIQPPRGLTVATLVSYGFGYDSVNDDYKLVRMAQFTYSSGLYGSFESQVDVYSLKMNSWRRIQDFPYYLPVEQVHGELACGALHWIVLQRPRWNINIIVSLVAAFDLGLEEYREVPLPQFLGEGCFVMSLGVLGGCLCLLCHYGDHVDMWVMKEYGLKESWTILSIVLDPQVICPIRYLQPLTYSKNGDQILFVGNNSKIIWYDFEKKKFTDFQICGNIPKYFEVDICLESLVPINGDVTSDGKKQQSSEKKMRKKRSIVMLEFMGRSSKLGRKRSERIKRRRGEIHNVLSYFY</sequence>
<evidence type="ECO:0000313" key="2">
    <source>
        <dbReference type="EMBL" id="KAK9267990.1"/>
    </source>
</evidence>
<dbReference type="CDD" id="cd22157">
    <property type="entry name" value="F-box_AtFBW1-like"/>
    <property type="match status" value="1"/>
</dbReference>
<accession>A0AAP0R4B3</accession>
<dbReference type="PROSITE" id="PS50181">
    <property type="entry name" value="FBOX"/>
    <property type="match status" value="1"/>
</dbReference>
<dbReference type="EMBL" id="JBBPBK010000016">
    <property type="protein sequence ID" value="KAK9267990.1"/>
    <property type="molecule type" value="Genomic_DNA"/>
</dbReference>
<dbReference type="SMART" id="SM00256">
    <property type="entry name" value="FBOX"/>
    <property type="match status" value="1"/>
</dbReference>
<dbReference type="InterPro" id="IPR001810">
    <property type="entry name" value="F-box_dom"/>
</dbReference>
<dbReference type="InterPro" id="IPR036047">
    <property type="entry name" value="F-box-like_dom_sf"/>
</dbReference>
<dbReference type="Gene3D" id="1.20.1280.50">
    <property type="match status" value="1"/>
</dbReference>
<protein>
    <recommendedName>
        <fullName evidence="1">F-box domain-containing protein</fullName>
    </recommendedName>
</protein>
<dbReference type="Pfam" id="PF00646">
    <property type="entry name" value="F-box"/>
    <property type="match status" value="1"/>
</dbReference>